<dbReference type="InterPro" id="IPR013783">
    <property type="entry name" value="Ig-like_fold"/>
</dbReference>
<comment type="subcellular location">
    <subcellularLocation>
        <location evidence="1">Membrane</location>
    </subcellularLocation>
</comment>
<evidence type="ECO:0000313" key="7">
    <source>
        <dbReference type="EMBL" id="KAL2086274.1"/>
    </source>
</evidence>
<protein>
    <recommendedName>
        <fullName evidence="6">Immunoglobulin domain-containing protein</fullName>
    </recommendedName>
</protein>
<feature type="domain" description="Immunoglobulin" evidence="6">
    <location>
        <begin position="14"/>
        <end position="79"/>
    </location>
</feature>
<dbReference type="GO" id="GO:0016020">
    <property type="term" value="C:membrane"/>
    <property type="evidence" value="ECO:0007669"/>
    <property type="project" value="UniProtKB-SubCell"/>
</dbReference>
<dbReference type="EMBL" id="JBHFQA010000015">
    <property type="protein sequence ID" value="KAL2086274.1"/>
    <property type="molecule type" value="Genomic_DNA"/>
</dbReference>
<evidence type="ECO:0000256" key="2">
    <source>
        <dbReference type="ARBA" id="ARBA00022692"/>
    </source>
</evidence>
<reference evidence="7 8" key="1">
    <citation type="submission" date="2024-09" db="EMBL/GenBank/DDBJ databases">
        <title>A chromosome-level genome assembly of Gray's grenadier anchovy, Coilia grayii.</title>
        <authorList>
            <person name="Fu Z."/>
        </authorList>
    </citation>
    <scope>NUCLEOTIDE SEQUENCE [LARGE SCALE GENOMIC DNA]</scope>
    <source>
        <strain evidence="7">G4</strain>
        <tissue evidence="7">Muscle</tissue>
    </source>
</reference>
<gene>
    <name evidence="7" type="ORF">ACEWY4_017333</name>
</gene>
<accession>A0ABD1JHL3</accession>
<keyword evidence="5" id="KW-1133">Transmembrane helix</keyword>
<dbReference type="SUPFAM" id="SSF48726">
    <property type="entry name" value="Immunoglobulin"/>
    <property type="match status" value="2"/>
</dbReference>
<sequence>MKTQWIATLNLIAGEAEWKYCGDSVQSCAMPPRSDGRIFLHRTAKGSLRVTMTQLTEEDSGVYMCGKETKNNTFHLHVQTDPSYGKTIDVVGYLGKDVSIPCHYPPRNKDTFKSFYRRTNGSVFSEVMSSEPHAVAKHDRLSSVDDKESRVSSVDDKERRVSSVDDKESRLSSVDDKERSVFTVTIRRVTRGDRGHYWCGVGTGKATGSKNLMTEVKLHVLDVSAFSQLVTFVLLTVLGALTGLAGSVFFFCWRRRAKRLTSSPEGQGRDRSRDGRADCVYEEIRDTSTPTRADTTSTPTRADSSLTNSVYALAQLPSDPLGCPDPGYAIVTFQKHSDGPVVSSTTAAVSGAARTDYATIHNHT</sequence>
<feature type="region of interest" description="Disordered" evidence="4">
    <location>
        <begin position="135"/>
        <end position="169"/>
    </location>
</feature>
<dbReference type="InterPro" id="IPR013106">
    <property type="entry name" value="Ig_V-set"/>
</dbReference>
<keyword evidence="8" id="KW-1185">Reference proteome</keyword>
<dbReference type="SMART" id="SM00409">
    <property type="entry name" value="IG"/>
    <property type="match status" value="2"/>
</dbReference>
<comment type="caution">
    <text evidence="7">The sequence shown here is derived from an EMBL/GenBank/DDBJ whole genome shotgun (WGS) entry which is preliminary data.</text>
</comment>
<dbReference type="Proteomes" id="UP001591681">
    <property type="component" value="Unassembled WGS sequence"/>
</dbReference>
<feature type="transmembrane region" description="Helical" evidence="5">
    <location>
        <begin position="229"/>
        <end position="253"/>
    </location>
</feature>
<name>A0ABD1JHL3_9TELE</name>
<keyword evidence="3 5" id="KW-0472">Membrane</keyword>
<feature type="domain" description="Immunoglobulin" evidence="6">
    <location>
        <begin position="87"/>
        <end position="221"/>
    </location>
</feature>
<evidence type="ECO:0000259" key="6">
    <source>
        <dbReference type="SMART" id="SM00409"/>
    </source>
</evidence>
<dbReference type="InterPro" id="IPR036179">
    <property type="entry name" value="Ig-like_dom_sf"/>
</dbReference>
<evidence type="ECO:0000256" key="1">
    <source>
        <dbReference type="ARBA" id="ARBA00004370"/>
    </source>
</evidence>
<proteinExistence type="predicted"/>
<organism evidence="7 8">
    <name type="scientific">Coilia grayii</name>
    <name type="common">Gray's grenadier anchovy</name>
    <dbReference type="NCBI Taxonomy" id="363190"/>
    <lineage>
        <taxon>Eukaryota</taxon>
        <taxon>Metazoa</taxon>
        <taxon>Chordata</taxon>
        <taxon>Craniata</taxon>
        <taxon>Vertebrata</taxon>
        <taxon>Euteleostomi</taxon>
        <taxon>Actinopterygii</taxon>
        <taxon>Neopterygii</taxon>
        <taxon>Teleostei</taxon>
        <taxon>Clupei</taxon>
        <taxon>Clupeiformes</taxon>
        <taxon>Clupeoidei</taxon>
        <taxon>Engraulidae</taxon>
        <taxon>Coilinae</taxon>
        <taxon>Coilia</taxon>
    </lineage>
</organism>
<dbReference type="Gene3D" id="2.60.40.10">
    <property type="entry name" value="Immunoglobulins"/>
    <property type="match status" value="3"/>
</dbReference>
<dbReference type="InterPro" id="IPR050671">
    <property type="entry name" value="CD300_family_receptors"/>
</dbReference>
<dbReference type="PANTHER" id="PTHR11860:SF87">
    <property type="entry name" value="CMRF35-LIKE MOLECULE 8"/>
    <property type="match status" value="1"/>
</dbReference>
<dbReference type="PANTHER" id="PTHR11860">
    <property type="entry name" value="POLYMERIC-IMMUNOGLOBULIN RECEPTOR"/>
    <property type="match status" value="1"/>
</dbReference>
<evidence type="ECO:0000256" key="3">
    <source>
        <dbReference type="ARBA" id="ARBA00023136"/>
    </source>
</evidence>
<dbReference type="AlphaFoldDB" id="A0ABD1JHL3"/>
<dbReference type="InterPro" id="IPR003599">
    <property type="entry name" value="Ig_sub"/>
</dbReference>
<evidence type="ECO:0000256" key="5">
    <source>
        <dbReference type="SAM" id="Phobius"/>
    </source>
</evidence>
<evidence type="ECO:0000256" key="4">
    <source>
        <dbReference type="SAM" id="MobiDB-lite"/>
    </source>
</evidence>
<keyword evidence="2 5" id="KW-0812">Transmembrane</keyword>
<dbReference type="Pfam" id="PF07686">
    <property type="entry name" value="V-set"/>
    <property type="match status" value="1"/>
</dbReference>
<evidence type="ECO:0000313" key="8">
    <source>
        <dbReference type="Proteomes" id="UP001591681"/>
    </source>
</evidence>